<keyword evidence="1" id="KW-1133">Transmembrane helix</keyword>
<reference evidence="2 3" key="1">
    <citation type="submission" date="2016-07" db="EMBL/GenBank/DDBJ databases">
        <title>Acinetobacter sp. ANC 4603.</title>
        <authorList>
            <person name="Radolfova-Krizova L."/>
            <person name="Nemec A."/>
        </authorList>
    </citation>
    <scope>NUCLEOTIDE SEQUENCE [LARGE SCALE GENOMIC DNA]</scope>
    <source>
        <strain evidence="2 3">ANC 4603</strain>
    </source>
</reference>
<keyword evidence="1" id="KW-0472">Membrane</keyword>
<evidence type="ECO:0000256" key="1">
    <source>
        <dbReference type="SAM" id="Phobius"/>
    </source>
</evidence>
<dbReference type="SUPFAM" id="SSF103473">
    <property type="entry name" value="MFS general substrate transporter"/>
    <property type="match status" value="1"/>
</dbReference>
<gene>
    <name evidence="2" type="ORF">BBP83_09010</name>
</gene>
<proteinExistence type="predicted"/>
<feature type="transmembrane region" description="Helical" evidence="1">
    <location>
        <begin position="293"/>
        <end position="310"/>
    </location>
</feature>
<feature type="transmembrane region" description="Helical" evidence="1">
    <location>
        <begin position="266"/>
        <end position="287"/>
    </location>
</feature>
<feature type="transmembrane region" description="Helical" evidence="1">
    <location>
        <begin position="186"/>
        <end position="217"/>
    </location>
</feature>
<accession>A0A1C3CV79</accession>
<sequence length="400" mass="46643">MYLNYKVYAGRVLAYPVAMKRSRVILWFFIALLFFPFLYIFNASLLSADHSIWMIGISIIGSCLVTFLYLGVLIETFAFKVTTHTNHISSHTFFKTRDIYYRDIKGYRLRNHLIIEANNTERITVPSSFEYFMEMRLMMAENFEDLDQKLGNEHDNAFFAQEGELTDNEKEKYITRAKRIKKSLDITVGVLFIISFFHISQYAELLFHLSIFVYFYLSYSDRSLIRIHFRQTALPNSLYSIWVIMMLSGLLLLYKVIDHQDLARYLIFVIACSCILFVLLFITANLFNQEVPVTQVFGFLLITFSMMFFYSMNFVSLINTLGEQQILHTNSYTIINKEYSSGGRRSISKHYFDLKSASGGVLENIDVPSRHYSAKQVGDDYQIHTYKGNLGIAWTQTNGY</sequence>
<name>A0A1C3CV79_9GAMM</name>
<feature type="transmembrane region" description="Helical" evidence="1">
    <location>
        <begin position="52"/>
        <end position="74"/>
    </location>
</feature>
<dbReference type="OrthoDB" id="9826474at2"/>
<dbReference type="InterPro" id="IPR036259">
    <property type="entry name" value="MFS_trans_sf"/>
</dbReference>
<organism evidence="2 3">
    <name type="scientific">Acinetobacter celticus</name>
    <dbReference type="NCBI Taxonomy" id="1891224"/>
    <lineage>
        <taxon>Bacteria</taxon>
        <taxon>Pseudomonadati</taxon>
        <taxon>Pseudomonadota</taxon>
        <taxon>Gammaproteobacteria</taxon>
        <taxon>Moraxellales</taxon>
        <taxon>Moraxellaceae</taxon>
        <taxon>Acinetobacter</taxon>
    </lineage>
</organism>
<dbReference type="Proteomes" id="UP000186553">
    <property type="component" value="Unassembled WGS sequence"/>
</dbReference>
<comment type="caution">
    <text evidence="2">The sequence shown here is derived from an EMBL/GenBank/DDBJ whole genome shotgun (WGS) entry which is preliminary data.</text>
</comment>
<protein>
    <submittedName>
        <fullName evidence="2">Uncharacterized protein</fullName>
    </submittedName>
</protein>
<dbReference type="RefSeq" id="WP_068888086.1">
    <property type="nucleotide sequence ID" value="NZ_CBCRUU010000004.1"/>
</dbReference>
<dbReference type="AlphaFoldDB" id="A0A1C3CV79"/>
<feature type="transmembrane region" description="Helical" evidence="1">
    <location>
        <begin position="237"/>
        <end position="254"/>
    </location>
</feature>
<keyword evidence="1" id="KW-0812">Transmembrane</keyword>
<keyword evidence="3" id="KW-1185">Reference proteome</keyword>
<evidence type="ECO:0000313" key="3">
    <source>
        <dbReference type="Proteomes" id="UP000186553"/>
    </source>
</evidence>
<feature type="transmembrane region" description="Helical" evidence="1">
    <location>
        <begin position="24"/>
        <end position="46"/>
    </location>
</feature>
<evidence type="ECO:0000313" key="2">
    <source>
        <dbReference type="EMBL" id="ODA12690.1"/>
    </source>
</evidence>
<dbReference type="EMBL" id="MBDL01000010">
    <property type="protein sequence ID" value="ODA12690.1"/>
    <property type="molecule type" value="Genomic_DNA"/>
</dbReference>